<gene>
    <name evidence="2" type="primary">LOC116952780</name>
</gene>
<dbReference type="GeneID" id="116952780"/>
<proteinExistence type="predicted"/>
<protein>
    <submittedName>
        <fullName evidence="2">Uncharacterized protein LOC116952780</fullName>
    </submittedName>
</protein>
<dbReference type="InterPro" id="IPR029069">
    <property type="entry name" value="HotDog_dom_sf"/>
</dbReference>
<reference evidence="2" key="1">
    <citation type="submission" date="2025-08" db="UniProtKB">
        <authorList>
            <consortium name="RefSeq"/>
        </authorList>
    </citation>
    <scope>IDENTIFICATION</scope>
    <source>
        <tissue evidence="2">Sperm</tissue>
    </source>
</reference>
<dbReference type="KEGG" id="pmrn:116952780"/>
<dbReference type="Gene3D" id="3.10.129.10">
    <property type="entry name" value="Hotdog Thioesterase"/>
    <property type="match status" value="2"/>
</dbReference>
<keyword evidence="1" id="KW-1185">Reference proteome</keyword>
<evidence type="ECO:0000313" key="1">
    <source>
        <dbReference type="Proteomes" id="UP001318040"/>
    </source>
</evidence>
<evidence type="ECO:0000313" key="2">
    <source>
        <dbReference type="RefSeq" id="XP_032828297.1"/>
    </source>
</evidence>
<dbReference type="SUPFAM" id="SSF54637">
    <property type="entry name" value="Thioesterase/thiol ester dehydrase-isomerase"/>
    <property type="match status" value="2"/>
</dbReference>
<organism evidence="1 2">
    <name type="scientific">Petromyzon marinus</name>
    <name type="common">Sea lamprey</name>
    <dbReference type="NCBI Taxonomy" id="7757"/>
    <lineage>
        <taxon>Eukaryota</taxon>
        <taxon>Metazoa</taxon>
        <taxon>Chordata</taxon>
        <taxon>Craniata</taxon>
        <taxon>Vertebrata</taxon>
        <taxon>Cyclostomata</taxon>
        <taxon>Hyperoartia</taxon>
        <taxon>Petromyzontiformes</taxon>
        <taxon>Petromyzontidae</taxon>
        <taxon>Petromyzon</taxon>
    </lineage>
</organism>
<dbReference type="AlphaFoldDB" id="A0AAJ7U242"/>
<dbReference type="PANTHER" id="PTHR34487">
    <property type="entry name" value="ACYL-ACP THIOESTERASE"/>
    <property type="match status" value="1"/>
</dbReference>
<dbReference type="PANTHER" id="PTHR34487:SF1">
    <property type="entry name" value="ACYL-ACP THIOESTERASE"/>
    <property type="match status" value="1"/>
</dbReference>
<accession>A0AAJ7U242</accession>
<name>A0AAJ7U242_PETMA</name>
<sequence>MQSEFDESGLRATVSFQPLPPFCFDWTGRVAVWFVPRILWLTRIGLAEHERGKAIYPGDLDDPRALLFLRHLEMSFEPAFWREMTSAKRTGFRVSLAVAHLGRTSWAIRGRLEAGLNPAPLAAFVSQMVYVDAESRRPAPLPDWFRETHRRLRGSPAPGLPRPYDAGGAGRPAGPFRYEVTPGASSLDASGHVHQGEHVRFCADALAAGLAAAEQGGRGGGGGHGGGGGGAGAWSTARLEKLSVIFAGEAFAGDSLLVESWVDAERPRSVLFEVSRRGRPLVHSAWTFRDGGPRALRAKL</sequence>
<dbReference type="Proteomes" id="UP001318040">
    <property type="component" value="Chromosome 48"/>
</dbReference>
<dbReference type="RefSeq" id="XP_032828297.1">
    <property type="nucleotide sequence ID" value="XM_032972406.1"/>
</dbReference>